<dbReference type="Pfam" id="PF20789">
    <property type="entry name" value="4HBT_3C"/>
    <property type="match status" value="1"/>
</dbReference>
<proteinExistence type="predicted"/>
<protein>
    <submittedName>
        <fullName evidence="3">Thioesterase family protein</fullName>
    </submittedName>
</protein>
<evidence type="ECO:0000259" key="1">
    <source>
        <dbReference type="Pfam" id="PF13622"/>
    </source>
</evidence>
<dbReference type="Proteomes" id="UP000502035">
    <property type="component" value="Chromosome"/>
</dbReference>
<dbReference type="InterPro" id="IPR049449">
    <property type="entry name" value="TesB_ACOT8-like_N"/>
</dbReference>
<dbReference type="RefSeq" id="WP_166320816.1">
    <property type="nucleotide sequence ID" value="NZ_CP049866.1"/>
</dbReference>
<feature type="domain" description="Acyl-CoA thioesterase-like N-terminal HotDog" evidence="1">
    <location>
        <begin position="27"/>
        <end position="103"/>
    </location>
</feature>
<dbReference type="AlphaFoldDB" id="A0A6G7YK58"/>
<reference evidence="3 4" key="1">
    <citation type="submission" date="2020-03" db="EMBL/GenBank/DDBJ databases">
        <title>Nocardioides sp. nov., isolated from fish.</title>
        <authorList>
            <person name="Hyun D.-W."/>
            <person name="Bae J.-W."/>
        </authorList>
    </citation>
    <scope>NUCLEOTIDE SEQUENCE [LARGE SCALE GENOMIC DNA]</scope>
    <source>
        <strain evidence="3 4">HDW12A</strain>
    </source>
</reference>
<dbReference type="EMBL" id="CP049866">
    <property type="protein sequence ID" value="QIK77133.1"/>
    <property type="molecule type" value="Genomic_DNA"/>
</dbReference>
<name>A0A6G7YK58_9ACTN</name>
<feature type="domain" description="Acyl-CoA thioesterase-like C-terminal" evidence="2">
    <location>
        <begin position="126"/>
        <end position="248"/>
    </location>
</feature>
<evidence type="ECO:0000259" key="2">
    <source>
        <dbReference type="Pfam" id="PF20789"/>
    </source>
</evidence>
<dbReference type="KEGG" id="npi:G7071_18540"/>
<accession>A0A6G7YK58</accession>
<organism evidence="3 4">
    <name type="scientific">Nocardioides piscis</name>
    <dbReference type="NCBI Taxonomy" id="2714938"/>
    <lineage>
        <taxon>Bacteria</taxon>
        <taxon>Bacillati</taxon>
        <taxon>Actinomycetota</taxon>
        <taxon>Actinomycetes</taxon>
        <taxon>Propionibacteriales</taxon>
        <taxon>Nocardioidaceae</taxon>
        <taxon>Nocardioides</taxon>
    </lineage>
</organism>
<dbReference type="InterPro" id="IPR049450">
    <property type="entry name" value="ACOT8-like_C"/>
</dbReference>
<sequence>MSFSFFTADSSTGSEVLTPTDAARSLWSSNQMHGVALSGAMSRAIELSVTRTDLRPARYTLDMFRPATMDPFTIETTLVREGKRLCLVDARLIQGGEAKARASTILLAPSEDPDGDVWRPVDDPTPPESVPELTEPTVPWFASDAPWSQDFADHQNAGRKQTWQYAVPIVADEVASPFQAVASIADATTMACNWGTKGVQYINTDITLTLARLPRTGEVGLRGERWTSSDGIAVGVATVFDRDGVIGQTMITSLSNARRTVDFHEHDFNDDGSRTSRA</sequence>
<gene>
    <name evidence="3" type="ORF">G7071_18540</name>
</gene>
<evidence type="ECO:0000313" key="4">
    <source>
        <dbReference type="Proteomes" id="UP000502035"/>
    </source>
</evidence>
<dbReference type="InterPro" id="IPR042171">
    <property type="entry name" value="Acyl-CoA_hotdog"/>
</dbReference>
<keyword evidence="4" id="KW-1185">Reference proteome</keyword>
<dbReference type="SUPFAM" id="SSF54637">
    <property type="entry name" value="Thioesterase/thiol ester dehydrase-isomerase"/>
    <property type="match status" value="2"/>
</dbReference>
<evidence type="ECO:0000313" key="3">
    <source>
        <dbReference type="EMBL" id="QIK77133.1"/>
    </source>
</evidence>
<dbReference type="Pfam" id="PF13622">
    <property type="entry name" value="4HBT_3"/>
    <property type="match status" value="1"/>
</dbReference>
<dbReference type="Gene3D" id="2.40.160.210">
    <property type="entry name" value="Acyl-CoA thioesterase, double hotdog domain"/>
    <property type="match status" value="1"/>
</dbReference>
<dbReference type="InterPro" id="IPR029069">
    <property type="entry name" value="HotDog_dom_sf"/>
</dbReference>